<sequence>MNVTRWPAEAIWEAVFAVLPGFSVEVLPEIDSTNSELMRRARAGQCEPVLLVAERQTAGRGRLGRDWQSDTQGDGGTLTFSLGLPLQPADWSGLSLAVGLSVVQSLHPELQLKWPNDIWWQGRKLAGILIETASAGTQRYAVIGVGINITPRKGGGLRTPPAALQELLPEVDAPEVLHRVIAPLVQAVLTFTTEGFAPLRSAYQARDLLAGQAVVCTDGTQGTALGVDASGVLLVDTGAGTVRINSAEVSVRPVSAPPLNPS</sequence>
<accession>A0ABU3KP71</accession>
<protein>
    <recommendedName>
        <fullName evidence="3">biotin--[biotin carboxyl-carrier protein] ligase</fullName>
        <ecNumber evidence="3">6.3.4.15</ecNumber>
    </recommendedName>
</protein>
<dbReference type="InterPro" id="IPR004408">
    <property type="entry name" value="Biotin_CoA_COase_ligase"/>
</dbReference>
<dbReference type="Gene3D" id="2.30.30.100">
    <property type="match status" value="1"/>
</dbReference>
<evidence type="ECO:0000313" key="7">
    <source>
        <dbReference type="Proteomes" id="UP001321700"/>
    </source>
</evidence>
<dbReference type="Pfam" id="PF02237">
    <property type="entry name" value="BPL_C"/>
    <property type="match status" value="1"/>
</dbReference>
<dbReference type="Pfam" id="PF03099">
    <property type="entry name" value="BPL_LplA_LipB"/>
    <property type="match status" value="1"/>
</dbReference>
<evidence type="ECO:0000256" key="2">
    <source>
        <dbReference type="ARBA" id="ARBA00023267"/>
    </source>
</evidence>
<dbReference type="NCBIfam" id="TIGR00121">
    <property type="entry name" value="birA_ligase"/>
    <property type="match status" value="1"/>
</dbReference>
<dbReference type="InterPro" id="IPR045864">
    <property type="entry name" value="aa-tRNA-synth_II/BPL/LPL"/>
</dbReference>
<evidence type="ECO:0000256" key="3">
    <source>
        <dbReference type="ARBA" id="ARBA00024227"/>
    </source>
</evidence>
<dbReference type="EC" id="6.3.4.15" evidence="3"/>
<name>A0ABU3KP71_9BURK</name>
<dbReference type="InterPro" id="IPR003142">
    <property type="entry name" value="BPL_C"/>
</dbReference>
<gene>
    <name evidence="6" type="ORF">RAE19_10185</name>
</gene>
<evidence type="ECO:0000256" key="4">
    <source>
        <dbReference type="ARBA" id="ARBA00047846"/>
    </source>
</evidence>
<dbReference type="EMBL" id="JAVBIK010000001">
    <property type="protein sequence ID" value="MDT7519074.1"/>
    <property type="molecule type" value="Genomic_DNA"/>
</dbReference>
<comment type="catalytic activity">
    <reaction evidence="4">
        <text>biotin + L-lysyl-[protein] + ATP = N(6)-biotinyl-L-lysyl-[protein] + AMP + diphosphate + H(+)</text>
        <dbReference type="Rhea" id="RHEA:11756"/>
        <dbReference type="Rhea" id="RHEA-COMP:9752"/>
        <dbReference type="Rhea" id="RHEA-COMP:10505"/>
        <dbReference type="ChEBI" id="CHEBI:15378"/>
        <dbReference type="ChEBI" id="CHEBI:29969"/>
        <dbReference type="ChEBI" id="CHEBI:30616"/>
        <dbReference type="ChEBI" id="CHEBI:33019"/>
        <dbReference type="ChEBI" id="CHEBI:57586"/>
        <dbReference type="ChEBI" id="CHEBI:83144"/>
        <dbReference type="ChEBI" id="CHEBI:456215"/>
        <dbReference type="EC" id="6.3.4.15"/>
    </reaction>
</comment>
<feature type="domain" description="BPL/LPL catalytic" evidence="5">
    <location>
        <begin position="8"/>
        <end position="192"/>
    </location>
</feature>
<dbReference type="InterPro" id="IPR004143">
    <property type="entry name" value="BPL_LPL_catalytic"/>
</dbReference>
<dbReference type="PANTHER" id="PTHR12835">
    <property type="entry name" value="BIOTIN PROTEIN LIGASE"/>
    <property type="match status" value="1"/>
</dbReference>
<comment type="caution">
    <text evidence="6">The sequence shown here is derived from an EMBL/GenBank/DDBJ whole genome shotgun (WGS) entry which is preliminary data.</text>
</comment>
<evidence type="ECO:0000256" key="1">
    <source>
        <dbReference type="ARBA" id="ARBA00022598"/>
    </source>
</evidence>
<dbReference type="CDD" id="cd16442">
    <property type="entry name" value="BPL"/>
    <property type="match status" value="1"/>
</dbReference>
<organism evidence="6 7">
    <name type="scientific">Rhodoferax potami</name>
    <dbReference type="NCBI Taxonomy" id="3068338"/>
    <lineage>
        <taxon>Bacteria</taxon>
        <taxon>Pseudomonadati</taxon>
        <taxon>Pseudomonadota</taxon>
        <taxon>Betaproteobacteria</taxon>
        <taxon>Burkholderiales</taxon>
        <taxon>Comamonadaceae</taxon>
        <taxon>Rhodoferax</taxon>
    </lineage>
</organism>
<dbReference type="RefSeq" id="WP_313876218.1">
    <property type="nucleotide sequence ID" value="NZ_JAVBIK010000001.1"/>
</dbReference>
<keyword evidence="7" id="KW-1185">Reference proteome</keyword>
<dbReference type="GO" id="GO:0004077">
    <property type="term" value="F:biotin--[biotin carboxyl-carrier protein] ligase activity"/>
    <property type="evidence" value="ECO:0007669"/>
    <property type="project" value="UniProtKB-EC"/>
</dbReference>
<reference evidence="6 7" key="1">
    <citation type="submission" date="2023-08" db="EMBL/GenBank/DDBJ databases">
        <title>Rhodoferax potami sp. nov. and Rhodoferax mekongensis sp. nov., isolated from the Mekong River in Thailand.</title>
        <authorList>
            <person name="Kitikhun S."/>
            <person name="Charoenyingcharoen P."/>
            <person name="Siriarchawattana P."/>
            <person name="Likhitrattanapisal S."/>
            <person name="Nilsakha T."/>
            <person name="Chanpet A."/>
            <person name="Rattanawaree P."/>
            <person name="Ingsriswang S."/>
        </authorList>
    </citation>
    <scope>NUCLEOTIDE SEQUENCE [LARGE SCALE GENOMIC DNA]</scope>
    <source>
        <strain evidence="6 7">TBRC 17660</strain>
    </source>
</reference>
<dbReference type="PROSITE" id="PS51733">
    <property type="entry name" value="BPL_LPL_CATALYTIC"/>
    <property type="match status" value="1"/>
</dbReference>
<dbReference type="SUPFAM" id="SSF55681">
    <property type="entry name" value="Class II aaRS and biotin synthetases"/>
    <property type="match status" value="1"/>
</dbReference>
<dbReference type="Gene3D" id="3.30.930.10">
    <property type="entry name" value="Bira Bifunctional Protein, Domain 2"/>
    <property type="match status" value="1"/>
</dbReference>
<keyword evidence="2" id="KW-0092">Biotin</keyword>
<keyword evidence="1 6" id="KW-0436">Ligase</keyword>
<evidence type="ECO:0000259" key="5">
    <source>
        <dbReference type="PROSITE" id="PS51733"/>
    </source>
</evidence>
<dbReference type="Proteomes" id="UP001321700">
    <property type="component" value="Unassembled WGS sequence"/>
</dbReference>
<dbReference type="PANTHER" id="PTHR12835:SF5">
    <property type="entry name" value="BIOTIN--PROTEIN LIGASE"/>
    <property type="match status" value="1"/>
</dbReference>
<proteinExistence type="predicted"/>
<evidence type="ECO:0000313" key="6">
    <source>
        <dbReference type="EMBL" id="MDT7519074.1"/>
    </source>
</evidence>